<organism evidence="2">
    <name type="scientific">viral metagenome</name>
    <dbReference type="NCBI Taxonomy" id="1070528"/>
    <lineage>
        <taxon>unclassified sequences</taxon>
        <taxon>metagenomes</taxon>
        <taxon>organismal metagenomes</taxon>
    </lineage>
</organism>
<dbReference type="EMBL" id="MN738856">
    <property type="protein sequence ID" value="QHT28412.1"/>
    <property type="molecule type" value="Genomic_DNA"/>
</dbReference>
<sequence length="231" mass="26976">MKRATIRFFIQIYLAIFFITTLIRLSRSPFTKNIESMVTKRNIVVLGNSVFDNRSYVSTNASIPYLLNEHEYLNAKVYAMDGATIGNINNQLQLSLKAIDNIDQTLFISIGGKEILTYKEKENANKNEEKKQIIKFIDDIFGDYRNVLKNYDFKCNVVLCNIYIPYSKKKTIYETCIQLWNKKILSYAQNNNYKVMKLDELLYKKEDFADKLQPSRIGGEKIVKHMISFIN</sequence>
<proteinExistence type="predicted"/>
<evidence type="ECO:0000313" key="2">
    <source>
        <dbReference type="EMBL" id="QHT28412.1"/>
    </source>
</evidence>
<accession>A0A6C0EHZ9</accession>
<dbReference type="Gene3D" id="3.40.50.1110">
    <property type="entry name" value="SGNH hydrolase"/>
    <property type="match status" value="1"/>
</dbReference>
<dbReference type="AlphaFoldDB" id="A0A6C0EHZ9"/>
<dbReference type="InterPro" id="IPR036514">
    <property type="entry name" value="SGNH_hydro_sf"/>
</dbReference>
<name>A0A6C0EHZ9_9ZZZZ</name>
<evidence type="ECO:0008006" key="3">
    <source>
        <dbReference type="Google" id="ProtNLM"/>
    </source>
</evidence>
<dbReference type="SUPFAM" id="SSF52266">
    <property type="entry name" value="SGNH hydrolase"/>
    <property type="match status" value="1"/>
</dbReference>
<reference evidence="2" key="1">
    <citation type="journal article" date="2020" name="Nature">
        <title>Giant virus diversity and host interactions through global metagenomics.</title>
        <authorList>
            <person name="Schulz F."/>
            <person name="Roux S."/>
            <person name="Paez-Espino D."/>
            <person name="Jungbluth S."/>
            <person name="Walsh D.A."/>
            <person name="Denef V.J."/>
            <person name="McMahon K.D."/>
            <person name="Konstantinidis K.T."/>
            <person name="Eloe-Fadrosh E.A."/>
            <person name="Kyrpides N.C."/>
            <person name="Woyke T."/>
        </authorList>
    </citation>
    <scope>NUCLEOTIDE SEQUENCE</scope>
    <source>
        <strain evidence="2">GVMAG-M-3300001348-25</strain>
    </source>
</reference>
<protein>
    <recommendedName>
        <fullName evidence="3">SGNH hydrolase-type esterase domain-containing protein</fullName>
    </recommendedName>
</protein>
<evidence type="ECO:0000256" key="1">
    <source>
        <dbReference type="SAM" id="Phobius"/>
    </source>
</evidence>
<feature type="transmembrane region" description="Helical" evidence="1">
    <location>
        <begin position="6"/>
        <end position="25"/>
    </location>
</feature>
<keyword evidence="1" id="KW-0472">Membrane</keyword>
<keyword evidence="1" id="KW-1133">Transmembrane helix</keyword>
<keyword evidence="1" id="KW-0812">Transmembrane</keyword>